<name>A0ABQ4NJZ3_9RHOB</name>
<feature type="domain" description="Aldehyde oxidase/xanthine dehydrogenase a/b hammerhead" evidence="1">
    <location>
        <begin position="239"/>
        <end position="317"/>
    </location>
</feature>
<dbReference type="Pfam" id="PF20256">
    <property type="entry name" value="MoCoBD_2"/>
    <property type="match status" value="1"/>
</dbReference>
<dbReference type="SUPFAM" id="SSF56003">
    <property type="entry name" value="Molybdenum cofactor-binding domain"/>
    <property type="match status" value="2"/>
</dbReference>
<dbReference type="PANTHER" id="PTHR47495">
    <property type="entry name" value="ALDEHYDE DEHYDROGENASE"/>
    <property type="match status" value="1"/>
</dbReference>
<dbReference type="PROSITE" id="PS51318">
    <property type="entry name" value="TAT"/>
    <property type="match status" value="1"/>
</dbReference>
<dbReference type="InterPro" id="IPR006311">
    <property type="entry name" value="TAT_signal"/>
</dbReference>
<protein>
    <submittedName>
        <fullName evidence="2">Aldehyde dehydrogenase</fullName>
    </submittedName>
</protein>
<dbReference type="Pfam" id="PF02738">
    <property type="entry name" value="MoCoBD_1"/>
    <property type="match status" value="1"/>
</dbReference>
<dbReference type="InterPro" id="IPR052516">
    <property type="entry name" value="N-heterocyclic_Hydroxylase"/>
</dbReference>
<dbReference type="InterPro" id="IPR008274">
    <property type="entry name" value="AldOxase/xan_DH_MoCoBD1"/>
</dbReference>
<proteinExistence type="predicted"/>
<dbReference type="InterPro" id="IPR000674">
    <property type="entry name" value="Ald_Oxase/Xan_DH_a/b"/>
</dbReference>
<dbReference type="PANTHER" id="PTHR47495:SF1">
    <property type="entry name" value="BLL3820 PROTEIN"/>
    <property type="match status" value="1"/>
</dbReference>
<dbReference type="Proteomes" id="UP000786693">
    <property type="component" value="Unassembled WGS sequence"/>
</dbReference>
<dbReference type="Gene3D" id="3.90.1170.50">
    <property type="entry name" value="Aldehyde oxidase/xanthine dehydrogenase, a/b hammerhead"/>
    <property type="match status" value="1"/>
</dbReference>
<dbReference type="InterPro" id="IPR046867">
    <property type="entry name" value="AldOxase/xan_DH_MoCoBD2"/>
</dbReference>
<comment type="caution">
    <text evidence="2">The sequence shown here is derived from an EMBL/GenBank/DDBJ whole genome shotgun (WGS) entry which is preliminary data.</text>
</comment>
<gene>
    <name evidence="2" type="ORF">JANAI62_12890</name>
</gene>
<dbReference type="InterPro" id="IPR012368">
    <property type="entry name" value="OxRdtase_Mopterin-bd_su_IorB"/>
</dbReference>
<evidence type="ECO:0000313" key="2">
    <source>
        <dbReference type="EMBL" id="GIT94666.1"/>
    </source>
</evidence>
<reference evidence="2 3" key="1">
    <citation type="submission" date="2021-05" db="EMBL/GenBank/DDBJ databases">
        <title>Bacteria Genome sequencing.</title>
        <authorList>
            <person name="Takabe Y."/>
            <person name="Nakajima Y."/>
            <person name="Suzuki S."/>
            <person name="Shiozaki T."/>
        </authorList>
    </citation>
    <scope>NUCLEOTIDE SEQUENCE [LARGE SCALE GENOMIC DNA]</scope>
    <source>
        <strain evidence="2 3">AI_62</strain>
    </source>
</reference>
<accession>A0ABQ4NJZ3</accession>
<evidence type="ECO:0000259" key="1">
    <source>
        <dbReference type="SMART" id="SM01008"/>
    </source>
</evidence>
<dbReference type="SMART" id="SM01008">
    <property type="entry name" value="Ald_Xan_dh_C"/>
    <property type="match status" value="1"/>
</dbReference>
<dbReference type="EMBL" id="BPFH01000002">
    <property type="protein sequence ID" value="GIT94666.1"/>
    <property type="molecule type" value="Genomic_DNA"/>
</dbReference>
<dbReference type="PIRSF" id="PIRSF036389">
    <property type="entry name" value="IOR_B"/>
    <property type="match status" value="1"/>
</dbReference>
<organism evidence="2 3">
    <name type="scientific">Jannaschia pagri</name>
    <dbReference type="NCBI Taxonomy" id="2829797"/>
    <lineage>
        <taxon>Bacteria</taxon>
        <taxon>Pseudomonadati</taxon>
        <taxon>Pseudomonadota</taxon>
        <taxon>Alphaproteobacteria</taxon>
        <taxon>Rhodobacterales</taxon>
        <taxon>Roseobacteraceae</taxon>
        <taxon>Jannaschia</taxon>
    </lineage>
</organism>
<evidence type="ECO:0000313" key="3">
    <source>
        <dbReference type="Proteomes" id="UP000786693"/>
    </source>
</evidence>
<keyword evidence="3" id="KW-1185">Reference proteome</keyword>
<dbReference type="Gene3D" id="3.30.365.10">
    <property type="entry name" value="Aldehyde oxidase/xanthine dehydrogenase, molybdopterin binding domain"/>
    <property type="match status" value="4"/>
</dbReference>
<dbReference type="InterPro" id="IPR037165">
    <property type="entry name" value="AldOxase/xan_DH_Mopterin-bd_sf"/>
</dbReference>
<sequence>MGAGKIARRGFLVGAAALGGGIAFGTYLYRRTPENPLRATLPSGSTVLTPYVMISAEGITLITPRADVGQGAASIQAHLLAEELDVDPAKVQLDPGPASPVYYNGKVAAEGMPLAAWDSRWLAQTGRSASDVAGKLIGLHLTGGSTTVPDTYERLRAAGASARETLKAAAAGEMGVAVDQLRTEDGQVIGPDGSTRAYSDLIEALRDTPVVQDVPLRAPEQWVRLGRKHQRTDIVPKSTGTFRYGVDLTLPNMIHATVVTNPVRGGGLRRMDTRAAEAMRGVEAVVAITDGAAVLADNDWRAMEAARAIEVEWDGGGPDTDALWQTHADAMTDDNRDSRFADDGNVETAPGAPVTAEYRVPFLHHAPLEPANATVLYQPERTEVWTATQAPRFVAQAVARITGQDAEVVTVHALPAGGSFGHRLEDEWVRQAAEIAVQRPGRPIRLTWSREQDMTHGFLRPMALARGHGTVQDKRVRSLDLSIAAQSVAESQLGRAGMPSFGPDVAIVAAAWDAPYAIPDRRVTGYRVRAMVPVSSWRSVGASHNGFFHECFLDELIHAAGADPVEERLRLLHDDPSRKVLETVADMANWAGPAGARGVAFVYSFGVPVAQICEVRDTDGGIVIDKLWIAAEVGRVLDPVNIEAQLSGGALFGLGHAISSEITLTDGSTDQTNFHDYESLRIWQTPKVEVRVLESGGPIRGAGEPGLPPAAPALANAIFAATGTRLREMPFAKTLRFA</sequence>
<dbReference type="RefSeq" id="WP_220748186.1">
    <property type="nucleotide sequence ID" value="NZ_BPFH01000002.1"/>
</dbReference>